<feature type="binding site" evidence="9 10">
    <location>
        <position position="310"/>
    </location>
    <ligand>
        <name>S-adenosyl-L-methionine</name>
        <dbReference type="ChEBI" id="CHEBI:59789"/>
    </ligand>
</feature>
<dbReference type="Gene3D" id="2.40.50.1070">
    <property type="match status" value="1"/>
</dbReference>
<feature type="binding site" evidence="9">
    <location>
        <position position="315"/>
    </location>
    <ligand>
        <name>S-adenosyl-L-methionine</name>
        <dbReference type="ChEBI" id="CHEBI:59789"/>
    </ligand>
</feature>
<evidence type="ECO:0000256" key="5">
    <source>
        <dbReference type="ARBA" id="ARBA00022691"/>
    </source>
</evidence>
<feature type="active site" evidence="11">
    <location>
        <position position="406"/>
    </location>
</feature>
<evidence type="ECO:0000256" key="4">
    <source>
        <dbReference type="ARBA" id="ARBA00022679"/>
    </source>
</evidence>
<organism evidence="12 13">
    <name type="scientific">Gilvimarinus gilvus</name>
    <dbReference type="NCBI Taxonomy" id="3058038"/>
    <lineage>
        <taxon>Bacteria</taxon>
        <taxon>Pseudomonadati</taxon>
        <taxon>Pseudomonadota</taxon>
        <taxon>Gammaproteobacteria</taxon>
        <taxon>Cellvibrionales</taxon>
        <taxon>Cellvibrionaceae</taxon>
        <taxon>Gilvimarinus</taxon>
    </lineage>
</organism>
<keyword evidence="1 9" id="KW-0004">4Fe-4S</keyword>
<dbReference type="PROSITE" id="PS51687">
    <property type="entry name" value="SAM_MT_RNA_M5U"/>
    <property type="match status" value="1"/>
</dbReference>
<dbReference type="Gene3D" id="3.40.50.150">
    <property type="entry name" value="Vaccinia Virus protein VP39"/>
    <property type="match status" value="1"/>
</dbReference>
<keyword evidence="2 9" id="KW-0698">rRNA processing</keyword>
<dbReference type="NCBIfam" id="TIGR00479">
    <property type="entry name" value="rumA"/>
    <property type="match status" value="1"/>
</dbReference>
<keyword evidence="3 9" id="KW-0489">Methyltransferase</keyword>
<feature type="binding site" evidence="9 10">
    <location>
        <position position="281"/>
    </location>
    <ligand>
        <name>S-adenosyl-L-methionine</name>
        <dbReference type="ChEBI" id="CHEBI:59789"/>
    </ligand>
</feature>
<keyword evidence="8 9" id="KW-0411">Iron-sulfur</keyword>
<dbReference type="Gene3D" id="2.40.50.140">
    <property type="entry name" value="Nucleic acid-binding proteins"/>
    <property type="match status" value="1"/>
</dbReference>
<keyword evidence="5 9" id="KW-0949">S-adenosyl-L-methionine</keyword>
<dbReference type="RefSeq" id="WP_302722666.1">
    <property type="nucleotide sequence ID" value="NZ_JAULRU010000569.1"/>
</dbReference>
<accession>A0ABU4RZM8</accession>
<evidence type="ECO:0000256" key="11">
    <source>
        <dbReference type="PROSITE-ProRule" id="PRU10015"/>
    </source>
</evidence>
<evidence type="ECO:0000256" key="3">
    <source>
        <dbReference type="ARBA" id="ARBA00022603"/>
    </source>
</evidence>
<dbReference type="NCBIfam" id="NF009639">
    <property type="entry name" value="PRK13168.1"/>
    <property type="match status" value="1"/>
</dbReference>
<reference evidence="12 13" key="1">
    <citation type="submission" date="2023-11" db="EMBL/GenBank/DDBJ databases">
        <title>Gilvimarinus fulvus sp. nov., isolated from the surface of Kelp.</title>
        <authorList>
            <person name="Sun Y.Y."/>
            <person name="Gong Y."/>
            <person name="Du Z.J."/>
        </authorList>
    </citation>
    <scope>NUCLEOTIDE SEQUENCE [LARGE SCALE GENOMIC DNA]</scope>
    <source>
        <strain evidence="12 13">SDUM040013</strain>
    </source>
</reference>
<dbReference type="EC" id="2.1.1.190" evidence="9"/>
<keyword evidence="6 9" id="KW-0479">Metal-binding</keyword>
<feature type="binding site" evidence="9">
    <location>
        <position position="92"/>
    </location>
    <ligand>
        <name>[4Fe-4S] cluster</name>
        <dbReference type="ChEBI" id="CHEBI:49883"/>
    </ligand>
</feature>
<dbReference type="InterPro" id="IPR010280">
    <property type="entry name" value="U5_MeTrfase_fam"/>
</dbReference>
<dbReference type="Proteomes" id="UP001273505">
    <property type="component" value="Unassembled WGS sequence"/>
</dbReference>
<feature type="active site" description="Nucleophile" evidence="9 10">
    <location>
        <position position="406"/>
    </location>
</feature>
<dbReference type="GO" id="GO:0008168">
    <property type="term" value="F:methyltransferase activity"/>
    <property type="evidence" value="ECO:0007669"/>
    <property type="project" value="UniProtKB-KW"/>
</dbReference>
<evidence type="ECO:0000256" key="10">
    <source>
        <dbReference type="PROSITE-ProRule" id="PRU01024"/>
    </source>
</evidence>
<dbReference type="Pfam" id="PF05958">
    <property type="entry name" value="tRNA_U5-meth_tr"/>
    <property type="match status" value="1"/>
</dbReference>
<feature type="binding site" evidence="9">
    <location>
        <position position="86"/>
    </location>
    <ligand>
        <name>[4Fe-4S] cluster</name>
        <dbReference type="ChEBI" id="CHEBI:49883"/>
    </ligand>
</feature>
<comment type="similarity">
    <text evidence="9">Belongs to the class I-like SAM-binding methyltransferase superfamily. RNA M5U methyltransferase family. RlmD subfamily.</text>
</comment>
<evidence type="ECO:0000256" key="2">
    <source>
        <dbReference type="ARBA" id="ARBA00022552"/>
    </source>
</evidence>
<evidence type="ECO:0000256" key="7">
    <source>
        <dbReference type="ARBA" id="ARBA00023004"/>
    </source>
</evidence>
<dbReference type="SUPFAM" id="SSF50249">
    <property type="entry name" value="Nucleic acid-binding proteins"/>
    <property type="match status" value="1"/>
</dbReference>
<dbReference type="PROSITE" id="PS01230">
    <property type="entry name" value="TRMA_1"/>
    <property type="match status" value="1"/>
</dbReference>
<dbReference type="InterPro" id="IPR001566">
    <property type="entry name" value="23S_rRNA_MeTrfase_RlmD"/>
</dbReference>
<keyword evidence="4 9" id="KW-0808">Transferase</keyword>
<dbReference type="InterPro" id="IPR012340">
    <property type="entry name" value="NA-bd_OB-fold"/>
</dbReference>
<dbReference type="HAMAP" id="MF_01010">
    <property type="entry name" value="23SrRNA_methyltr_RlmD"/>
    <property type="match status" value="1"/>
</dbReference>
<evidence type="ECO:0000313" key="12">
    <source>
        <dbReference type="EMBL" id="MDX6849053.1"/>
    </source>
</evidence>
<dbReference type="PANTHER" id="PTHR11061:SF49">
    <property type="entry name" value="23S RRNA (URACIL(1939)-C(5))-METHYLTRANSFERASE RLMD"/>
    <property type="match status" value="1"/>
</dbReference>
<dbReference type="InterPro" id="IPR030390">
    <property type="entry name" value="MeTrfase_TrmA_AS"/>
</dbReference>
<keyword evidence="13" id="KW-1185">Reference proteome</keyword>
<dbReference type="InterPro" id="IPR029063">
    <property type="entry name" value="SAM-dependent_MTases_sf"/>
</dbReference>
<evidence type="ECO:0000256" key="1">
    <source>
        <dbReference type="ARBA" id="ARBA00022485"/>
    </source>
</evidence>
<feature type="binding site" evidence="9 10">
    <location>
        <position position="380"/>
    </location>
    <ligand>
        <name>S-adenosyl-L-methionine</name>
        <dbReference type="ChEBI" id="CHEBI:59789"/>
    </ligand>
</feature>
<feature type="binding site" evidence="9">
    <location>
        <position position="95"/>
    </location>
    <ligand>
        <name>[4Fe-4S] cluster</name>
        <dbReference type="ChEBI" id="CHEBI:49883"/>
    </ligand>
</feature>
<dbReference type="PANTHER" id="PTHR11061">
    <property type="entry name" value="RNA M5U METHYLTRANSFERASE"/>
    <property type="match status" value="1"/>
</dbReference>
<proteinExistence type="inferred from homology"/>
<feature type="binding site" evidence="9">
    <location>
        <position position="358"/>
    </location>
    <ligand>
        <name>S-adenosyl-L-methionine</name>
        <dbReference type="ChEBI" id="CHEBI:59789"/>
    </ligand>
</feature>
<gene>
    <name evidence="9 12" type="primary">rlmD</name>
    <name evidence="12" type="ORF">SCD92_06755</name>
</gene>
<dbReference type="EMBL" id="JAXAFO010000009">
    <property type="protein sequence ID" value="MDX6849053.1"/>
    <property type="molecule type" value="Genomic_DNA"/>
</dbReference>
<comment type="caution">
    <text evidence="12">The sequence shown here is derived from an EMBL/GenBank/DDBJ whole genome shotgun (WGS) entry which is preliminary data.</text>
</comment>
<dbReference type="GO" id="GO:0032259">
    <property type="term" value="P:methylation"/>
    <property type="evidence" value="ECO:0007669"/>
    <property type="project" value="UniProtKB-KW"/>
</dbReference>
<sequence>MKSRRSRRGPQRSPVANSSEIVSLDVKGYIHDGRGLAKHKGQAVFVSGALDGEQVEAKWTHRQSRYSEARTINVITPSPQRVAPYCKHFGQCGGCQLQHADSGTQLLIKHNAVLEQLTRAGVRAPSQQLKPIVMAPWHYRARARLAVKFDKAGKLSFGFRRQADSQLVNISECPVLPKTMQRLLQPLRSLLQKYDLKAVSHIELIQAEGETGVVMRHTRPIKAHAQEALQAFEREFQCKLWLSPDNQCLTTITGASTDPRLTLELECGALKLAFHPLDFTQVNCEVNQAMVDQAMRLLAPSAAETVVDLFCGIGNFTLPLAKRAGRVVGVEAIASMVARGRENAVANKLDNVEFMACDLEQHSLKSLQKRIGNFAAVLLDPPRAGALEACKQLPHTAAKRILYVSCNPSTLARDARSLTDAGFSLQSLGIMEMFPHTSHVETMALFTRG</sequence>
<evidence type="ECO:0000256" key="6">
    <source>
        <dbReference type="ARBA" id="ARBA00022723"/>
    </source>
</evidence>
<feature type="binding site" evidence="9 10">
    <location>
        <position position="331"/>
    </location>
    <ligand>
        <name>S-adenosyl-L-methionine</name>
        <dbReference type="ChEBI" id="CHEBI:59789"/>
    </ligand>
</feature>
<keyword evidence="7 9" id="KW-0408">Iron</keyword>
<protein>
    <recommendedName>
        <fullName evidence="9">23S rRNA (uracil(1939)-C(5))-methyltransferase RlmD</fullName>
        <ecNumber evidence="9">2.1.1.190</ecNumber>
    </recommendedName>
    <alternativeName>
        <fullName evidence="9">23S rRNA(m5U1939)-methyltransferase</fullName>
    </alternativeName>
</protein>
<comment type="function">
    <text evidence="9">Catalyzes the formation of 5-methyl-uridine at position 1939 (m5U1939) in 23S rRNA.</text>
</comment>
<feature type="binding site" evidence="9">
    <location>
        <position position="173"/>
    </location>
    <ligand>
        <name>[4Fe-4S] cluster</name>
        <dbReference type="ChEBI" id="CHEBI:49883"/>
    </ligand>
</feature>
<evidence type="ECO:0000313" key="13">
    <source>
        <dbReference type="Proteomes" id="UP001273505"/>
    </source>
</evidence>
<comment type="catalytic activity">
    <reaction evidence="9">
        <text>uridine(1939) in 23S rRNA + S-adenosyl-L-methionine = 5-methyluridine(1939) in 23S rRNA + S-adenosyl-L-homocysteine + H(+)</text>
        <dbReference type="Rhea" id="RHEA:42908"/>
        <dbReference type="Rhea" id="RHEA-COMP:10278"/>
        <dbReference type="Rhea" id="RHEA-COMP:10279"/>
        <dbReference type="ChEBI" id="CHEBI:15378"/>
        <dbReference type="ChEBI" id="CHEBI:57856"/>
        <dbReference type="ChEBI" id="CHEBI:59789"/>
        <dbReference type="ChEBI" id="CHEBI:65315"/>
        <dbReference type="ChEBI" id="CHEBI:74447"/>
        <dbReference type="EC" id="2.1.1.190"/>
    </reaction>
</comment>
<dbReference type="CDD" id="cd02440">
    <property type="entry name" value="AdoMet_MTases"/>
    <property type="match status" value="1"/>
</dbReference>
<evidence type="ECO:0000256" key="8">
    <source>
        <dbReference type="ARBA" id="ARBA00023014"/>
    </source>
</evidence>
<dbReference type="SUPFAM" id="SSF53335">
    <property type="entry name" value="S-adenosyl-L-methionine-dependent methyltransferases"/>
    <property type="match status" value="1"/>
</dbReference>
<evidence type="ECO:0000256" key="9">
    <source>
        <dbReference type="HAMAP-Rule" id="MF_01010"/>
    </source>
</evidence>
<name>A0ABU4RZM8_9GAMM</name>